<dbReference type="EMBL" id="JAUEPO010000001">
    <property type="protein sequence ID" value="KAK3336974.1"/>
    <property type="molecule type" value="Genomic_DNA"/>
</dbReference>
<dbReference type="Proteomes" id="UP001286456">
    <property type="component" value="Unassembled WGS sequence"/>
</dbReference>
<evidence type="ECO:0000313" key="3">
    <source>
        <dbReference type="Proteomes" id="UP001286456"/>
    </source>
</evidence>
<accession>A0AAE0J503</accession>
<dbReference type="AlphaFoldDB" id="A0AAE0J503"/>
<dbReference type="Pfam" id="PF17043">
    <property type="entry name" value="MAT1-1-2"/>
    <property type="match status" value="1"/>
</dbReference>
<reference evidence="2" key="2">
    <citation type="submission" date="2023-06" db="EMBL/GenBank/DDBJ databases">
        <authorList>
            <consortium name="Lawrence Berkeley National Laboratory"/>
            <person name="Haridas S."/>
            <person name="Hensen N."/>
            <person name="Bonometti L."/>
            <person name="Westerberg I."/>
            <person name="Brannstrom I.O."/>
            <person name="Guillou S."/>
            <person name="Cros-Aarteil S."/>
            <person name="Calhoun S."/>
            <person name="Kuo A."/>
            <person name="Mondo S."/>
            <person name="Pangilinan J."/>
            <person name="Riley R."/>
            <person name="Labutti K."/>
            <person name="Andreopoulos B."/>
            <person name="Lipzen A."/>
            <person name="Chen C."/>
            <person name="Yanf M."/>
            <person name="Daum C."/>
            <person name="Ng V."/>
            <person name="Clum A."/>
            <person name="Steindorff A."/>
            <person name="Ohm R."/>
            <person name="Martin F."/>
            <person name="Silar P."/>
            <person name="Natvig D."/>
            <person name="Lalanne C."/>
            <person name="Gautier V."/>
            <person name="Ament-Velasquez S.L."/>
            <person name="Kruys A."/>
            <person name="Hutchinson M.I."/>
            <person name="Powell A.J."/>
            <person name="Barry K."/>
            <person name="Miller A.N."/>
            <person name="Grigoriev I.V."/>
            <person name="Debuchy R."/>
            <person name="Gladieux P."/>
            <person name="Thoren M.H."/>
            <person name="Johannesson H."/>
        </authorList>
    </citation>
    <scope>NUCLEOTIDE SEQUENCE</scope>
    <source>
        <strain evidence="2">SMH4131-1</strain>
    </source>
</reference>
<gene>
    <name evidence="2" type="ORF">B0T19DRAFT_396654</name>
</gene>
<sequence length="398" mass="45396">MDIRTGGNPVDSNMPFMRAYEALLDVQAKLIRKDIAEEIKEYEHHFCDLIGMAMRVQDKLSLLAKVPIGRPRAELIDEVRLMDVALSFIEVSNNILEYLELVKKNTGLPSGGDFALETHVKNSQHVVSALLQTYITQKKADRIPGKDVGLQYGHSIKLAGSHVLHKHFNASNGLVILNPDDSTDLWHVDRLHHPLRRVPGTPWHKYFGNIQNDMNEFLPPALFDGKRKEQVIIDMPESTNFIRASLSKEYSKYRNAFRNQTGHTQLPEDEKQMILAEIDTEVTGINDLAWESHDIVSFTEFASHLQKCGGVEPPFHLGGNWQEQGEFETLNLAVNDNNPEGTVIEHRNLYKPLPERKTQHRMTIAPWADWETDEEEAETDEEEAETDEDEAETDEEEV</sequence>
<name>A0AAE0J503_9PEZI</name>
<keyword evidence="3" id="KW-1185">Reference proteome</keyword>
<comment type="caution">
    <text evidence="2">The sequence shown here is derived from an EMBL/GenBank/DDBJ whole genome shotgun (WGS) entry which is preliminary data.</text>
</comment>
<feature type="region of interest" description="Disordered" evidence="1">
    <location>
        <begin position="363"/>
        <end position="398"/>
    </location>
</feature>
<protein>
    <submittedName>
        <fullName evidence="2">Uncharacterized protein</fullName>
    </submittedName>
</protein>
<reference evidence="2" key="1">
    <citation type="journal article" date="2023" name="Mol. Phylogenet. Evol.">
        <title>Genome-scale phylogeny and comparative genomics of the fungal order Sordariales.</title>
        <authorList>
            <person name="Hensen N."/>
            <person name="Bonometti L."/>
            <person name="Westerberg I."/>
            <person name="Brannstrom I.O."/>
            <person name="Guillou S."/>
            <person name="Cros-Aarteil S."/>
            <person name="Calhoun S."/>
            <person name="Haridas S."/>
            <person name="Kuo A."/>
            <person name="Mondo S."/>
            <person name="Pangilinan J."/>
            <person name="Riley R."/>
            <person name="LaButti K."/>
            <person name="Andreopoulos B."/>
            <person name="Lipzen A."/>
            <person name="Chen C."/>
            <person name="Yan M."/>
            <person name="Daum C."/>
            <person name="Ng V."/>
            <person name="Clum A."/>
            <person name="Steindorff A."/>
            <person name="Ohm R.A."/>
            <person name="Martin F."/>
            <person name="Silar P."/>
            <person name="Natvig D.O."/>
            <person name="Lalanne C."/>
            <person name="Gautier V."/>
            <person name="Ament-Velasquez S.L."/>
            <person name="Kruys A."/>
            <person name="Hutchinson M.I."/>
            <person name="Powell A.J."/>
            <person name="Barry K."/>
            <person name="Miller A.N."/>
            <person name="Grigoriev I.V."/>
            <person name="Debuchy R."/>
            <person name="Gladieux P."/>
            <person name="Hiltunen Thoren M."/>
            <person name="Johannesson H."/>
        </authorList>
    </citation>
    <scope>NUCLEOTIDE SEQUENCE</scope>
    <source>
        <strain evidence="2">SMH4131-1</strain>
    </source>
</reference>
<dbReference type="InterPro" id="IPR031472">
    <property type="entry name" value="MAT1-1-2/MatA-2/Smr1"/>
</dbReference>
<evidence type="ECO:0000313" key="2">
    <source>
        <dbReference type="EMBL" id="KAK3336974.1"/>
    </source>
</evidence>
<feature type="compositionally biased region" description="Acidic residues" evidence="1">
    <location>
        <begin position="370"/>
        <end position="398"/>
    </location>
</feature>
<organism evidence="2 3">
    <name type="scientific">Cercophora scortea</name>
    <dbReference type="NCBI Taxonomy" id="314031"/>
    <lineage>
        <taxon>Eukaryota</taxon>
        <taxon>Fungi</taxon>
        <taxon>Dikarya</taxon>
        <taxon>Ascomycota</taxon>
        <taxon>Pezizomycotina</taxon>
        <taxon>Sordariomycetes</taxon>
        <taxon>Sordariomycetidae</taxon>
        <taxon>Sordariales</taxon>
        <taxon>Lasiosphaeriaceae</taxon>
        <taxon>Cercophora</taxon>
    </lineage>
</organism>
<proteinExistence type="predicted"/>
<evidence type="ECO:0000256" key="1">
    <source>
        <dbReference type="SAM" id="MobiDB-lite"/>
    </source>
</evidence>